<dbReference type="PANTHER" id="PTHR47718">
    <property type="entry name" value="OS01G0519700 PROTEIN"/>
    <property type="match status" value="1"/>
</dbReference>
<evidence type="ECO:0000259" key="1">
    <source>
        <dbReference type="Pfam" id="PF03101"/>
    </source>
</evidence>
<dbReference type="Pfam" id="PF03101">
    <property type="entry name" value="FAR1"/>
    <property type="match status" value="1"/>
</dbReference>
<proteinExistence type="predicted"/>
<dbReference type="AlphaFoldDB" id="A0A9R1XCD2"/>
<name>A0A9R1XCD2_LACSA</name>
<evidence type="ECO:0008006" key="5">
    <source>
        <dbReference type="Google" id="ProtNLM"/>
    </source>
</evidence>
<evidence type="ECO:0000313" key="4">
    <source>
        <dbReference type="Proteomes" id="UP000235145"/>
    </source>
</evidence>
<dbReference type="InterPro" id="IPR004330">
    <property type="entry name" value="FAR1_DNA_bnd_dom"/>
</dbReference>
<feature type="domain" description="FAR1" evidence="1">
    <location>
        <begin position="117"/>
        <end position="206"/>
    </location>
</feature>
<protein>
    <recommendedName>
        <fullName evidence="5">Protein FAR1-RELATED SEQUENCE</fullName>
    </recommendedName>
</protein>
<dbReference type="Proteomes" id="UP000235145">
    <property type="component" value="Unassembled WGS sequence"/>
</dbReference>
<sequence length="722" mass="84293">MDDTLSTRDDHIHDQHEYLKEYEDFGLRDHDYLHNVKFQIYEISNLTLDAENEFEFNDNEVDYTLDDDNIDFQKEESHVTHDYVSPGGSSYWIPVVSDNIKPKINSIFDSYTSALSMYYNYASLAGFDVRLGLFRTTESDITTQRHLLCNWEGKPTTAMDPQHNKIQRRKDTFRCECKEKIVFTLVHGTNKYNVVEFVEQHNHKLFGKDNMFLSRTKRKLDYTQEIFIYNLPKQNIGASRAHRLYSGLQGGSDIRGGFVSDFKNSTRNLNSYIGVRDAKFLVVKMLERKKNIPSFSFDFKVVEKKLNSISWADETAKYNYNAFGDVVSLDATFSMNKYDMVFVPFTGIDNHKKCVTFRVGLLSREDASSYSWLLRAFLKAFKKQPTLVLTDQDPALNKAVNEVFPMSVHRFCMWHITKKKLPNKITSQLATTSAFRKRFHSIIWNSKLEPHDFEKEWKSCLNEFNISNNKWLQEMYGLRRRWVPAFFKDIPMSGLMRTTSLSEGQNWLFQNNTLTGFYLLMFMMTFEGVMERQRRNEVVNDFNIATTLPRFITYSPIEPHASKIPEEYIMRRWRRDVLPTELLKRRFSNSLLDSNSNTAAIEIFSNVDCCVSFLSHDASTLKSSLEELNKLKKKFVENCPAPEMPSRESFYNSIIGVELTNDAPDIDNPSYIRNKGTGSRGKRLKSKNEMLEKVYSKPKRKCALCKQMANHDKRNCPLKKHV</sequence>
<evidence type="ECO:0000313" key="3">
    <source>
        <dbReference type="EMBL" id="KAJ0209110.1"/>
    </source>
</evidence>
<comment type="caution">
    <text evidence="3">The sequence shown here is derived from an EMBL/GenBank/DDBJ whole genome shotgun (WGS) entry which is preliminary data.</text>
</comment>
<evidence type="ECO:0000259" key="2">
    <source>
        <dbReference type="Pfam" id="PF10551"/>
    </source>
</evidence>
<accession>A0A9R1XCD2</accession>
<feature type="domain" description="MULE transposase" evidence="2">
    <location>
        <begin position="326"/>
        <end position="419"/>
    </location>
</feature>
<reference evidence="3 4" key="1">
    <citation type="journal article" date="2017" name="Nat. Commun.">
        <title>Genome assembly with in vitro proximity ligation data and whole-genome triplication in lettuce.</title>
        <authorList>
            <person name="Reyes-Chin-Wo S."/>
            <person name="Wang Z."/>
            <person name="Yang X."/>
            <person name="Kozik A."/>
            <person name="Arikit S."/>
            <person name="Song C."/>
            <person name="Xia L."/>
            <person name="Froenicke L."/>
            <person name="Lavelle D.O."/>
            <person name="Truco M.J."/>
            <person name="Xia R."/>
            <person name="Zhu S."/>
            <person name="Xu C."/>
            <person name="Xu H."/>
            <person name="Xu X."/>
            <person name="Cox K."/>
            <person name="Korf I."/>
            <person name="Meyers B.C."/>
            <person name="Michelmore R.W."/>
        </authorList>
    </citation>
    <scope>NUCLEOTIDE SEQUENCE [LARGE SCALE GENOMIC DNA]</scope>
    <source>
        <strain evidence="4">cv. Salinas</strain>
        <tissue evidence="3">Seedlings</tissue>
    </source>
</reference>
<dbReference type="EMBL" id="NBSK02000004">
    <property type="protein sequence ID" value="KAJ0209110.1"/>
    <property type="molecule type" value="Genomic_DNA"/>
</dbReference>
<dbReference type="Pfam" id="PF10551">
    <property type="entry name" value="MULE"/>
    <property type="match status" value="1"/>
</dbReference>
<dbReference type="PANTHER" id="PTHR47718:SF12">
    <property type="entry name" value="PROTEIN FAR1-RELATED SEQUENCE"/>
    <property type="match status" value="1"/>
</dbReference>
<gene>
    <name evidence="3" type="ORF">LSAT_V11C400181010</name>
</gene>
<keyword evidence="4" id="KW-1185">Reference proteome</keyword>
<dbReference type="InterPro" id="IPR018289">
    <property type="entry name" value="MULE_transposase_dom"/>
</dbReference>
<organism evidence="3 4">
    <name type="scientific">Lactuca sativa</name>
    <name type="common">Garden lettuce</name>
    <dbReference type="NCBI Taxonomy" id="4236"/>
    <lineage>
        <taxon>Eukaryota</taxon>
        <taxon>Viridiplantae</taxon>
        <taxon>Streptophyta</taxon>
        <taxon>Embryophyta</taxon>
        <taxon>Tracheophyta</taxon>
        <taxon>Spermatophyta</taxon>
        <taxon>Magnoliopsida</taxon>
        <taxon>eudicotyledons</taxon>
        <taxon>Gunneridae</taxon>
        <taxon>Pentapetalae</taxon>
        <taxon>asterids</taxon>
        <taxon>campanulids</taxon>
        <taxon>Asterales</taxon>
        <taxon>Asteraceae</taxon>
        <taxon>Cichorioideae</taxon>
        <taxon>Cichorieae</taxon>
        <taxon>Lactucinae</taxon>
        <taxon>Lactuca</taxon>
    </lineage>
</organism>